<comment type="similarity">
    <text evidence="3 7">Belongs to the IspD/TarI cytidylyltransferase family. IspD subfamily.</text>
</comment>
<dbReference type="GeneID" id="62779112"/>
<protein>
    <recommendedName>
        <fullName evidence="7">2-C-methyl-D-erythritol 4-phosphate cytidylyltransferase</fullName>
        <ecNumber evidence="7">2.7.7.60</ecNumber>
    </recommendedName>
    <alternativeName>
        <fullName evidence="7">4-diphosphocytidyl-2C-methyl-D-erythritol synthase</fullName>
    </alternativeName>
    <alternativeName>
        <fullName evidence="7">MEP cytidylyltransferase</fullName>
        <shortName evidence="7">MCT</shortName>
    </alternativeName>
</protein>
<dbReference type="InterPro" id="IPR029044">
    <property type="entry name" value="Nucleotide-diphossugar_trans"/>
</dbReference>
<dbReference type="SUPFAM" id="SSF53448">
    <property type="entry name" value="Nucleotide-diphospho-sugar transferases"/>
    <property type="match status" value="1"/>
</dbReference>
<evidence type="ECO:0000256" key="2">
    <source>
        <dbReference type="ARBA" id="ARBA00004787"/>
    </source>
</evidence>
<comment type="catalytic activity">
    <reaction evidence="1 7">
        <text>2-C-methyl-D-erythritol 4-phosphate + CTP + H(+) = 4-CDP-2-C-methyl-D-erythritol + diphosphate</text>
        <dbReference type="Rhea" id="RHEA:13429"/>
        <dbReference type="ChEBI" id="CHEBI:15378"/>
        <dbReference type="ChEBI" id="CHEBI:33019"/>
        <dbReference type="ChEBI" id="CHEBI:37563"/>
        <dbReference type="ChEBI" id="CHEBI:57823"/>
        <dbReference type="ChEBI" id="CHEBI:58262"/>
        <dbReference type="EC" id="2.7.7.60"/>
    </reaction>
</comment>
<dbReference type="PANTHER" id="PTHR32125">
    <property type="entry name" value="2-C-METHYL-D-ERYTHRITOL 4-PHOSPHATE CYTIDYLYLTRANSFERASE, CHLOROPLASTIC"/>
    <property type="match status" value="1"/>
</dbReference>
<name>A0A378NTB2_9FIRM</name>
<dbReference type="PANTHER" id="PTHR32125:SF4">
    <property type="entry name" value="2-C-METHYL-D-ERYTHRITOL 4-PHOSPHATE CYTIDYLYLTRANSFERASE, CHLOROPLASTIC"/>
    <property type="match status" value="1"/>
</dbReference>
<dbReference type="Proteomes" id="UP000255234">
    <property type="component" value="Unassembled WGS sequence"/>
</dbReference>
<keyword evidence="6 7" id="KW-0414">Isoprene biosynthesis</keyword>
<evidence type="ECO:0000313" key="9">
    <source>
        <dbReference type="Proteomes" id="UP000255234"/>
    </source>
</evidence>
<organism evidence="8 9">
    <name type="scientific">Megamonas hypermegale</name>
    <dbReference type="NCBI Taxonomy" id="158847"/>
    <lineage>
        <taxon>Bacteria</taxon>
        <taxon>Bacillati</taxon>
        <taxon>Bacillota</taxon>
        <taxon>Negativicutes</taxon>
        <taxon>Selenomonadales</taxon>
        <taxon>Selenomonadaceae</taxon>
        <taxon>Megamonas</taxon>
    </lineage>
</organism>
<dbReference type="InterPro" id="IPR034683">
    <property type="entry name" value="IspD/TarI"/>
</dbReference>
<evidence type="ECO:0000313" key="8">
    <source>
        <dbReference type="EMBL" id="STY71611.1"/>
    </source>
</evidence>
<dbReference type="NCBIfam" id="TIGR00453">
    <property type="entry name" value="ispD"/>
    <property type="match status" value="1"/>
</dbReference>
<evidence type="ECO:0000256" key="1">
    <source>
        <dbReference type="ARBA" id="ARBA00001282"/>
    </source>
</evidence>
<dbReference type="GO" id="GO:0050518">
    <property type="term" value="F:2-C-methyl-D-erythritol 4-phosphate cytidylyltransferase activity"/>
    <property type="evidence" value="ECO:0007669"/>
    <property type="project" value="UniProtKB-UniRule"/>
</dbReference>
<dbReference type="EMBL" id="UGPP01000001">
    <property type="protein sequence ID" value="STY71611.1"/>
    <property type="molecule type" value="Genomic_DNA"/>
</dbReference>
<evidence type="ECO:0000256" key="7">
    <source>
        <dbReference type="HAMAP-Rule" id="MF_00108"/>
    </source>
</evidence>
<feature type="site" description="Positions MEP for the nucleophilic attack" evidence="7">
    <location>
        <position position="209"/>
    </location>
</feature>
<feature type="site" description="Positions MEP for the nucleophilic attack" evidence="7">
    <location>
        <position position="153"/>
    </location>
</feature>
<proteinExistence type="inferred from homology"/>
<dbReference type="GO" id="GO:0019288">
    <property type="term" value="P:isopentenyl diphosphate biosynthetic process, methylerythritol 4-phosphate pathway"/>
    <property type="evidence" value="ECO:0007669"/>
    <property type="project" value="UniProtKB-UniRule"/>
</dbReference>
<dbReference type="InterPro" id="IPR001228">
    <property type="entry name" value="IspD"/>
</dbReference>
<evidence type="ECO:0000256" key="6">
    <source>
        <dbReference type="ARBA" id="ARBA00023229"/>
    </source>
</evidence>
<dbReference type="InterPro" id="IPR050088">
    <property type="entry name" value="IspD/TarI_cytidylyltransf_bact"/>
</dbReference>
<reference evidence="8 9" key="1">
    <citation type="submission" date="2018-06" db="EMBL/GenBank/DDBJ databases">
        <authorList>
            <consortium name="Pathogen Informatics"/>
            <person name="Doyle S."/>
        </authorList>
    </citation>
    <scope>NUCLEOTIDE SEQUENCE [LARGE SCALE GENOMIC DNA]</scope>
    <source>
        <strain evidence="8 9">NCTC10571</strain>
    </source>
</reference>
<evidence type="ECO:0000256" key="5">
    <source>
        <dbReference type="ARBA" id="ARBA00022695"/>
    </source>
</evidence>
<feature type="site" description="Transition state stabilizer" evidence="7">
    <location>
        <position position="21"/>
    </location>
</feature>
<keyword evidence="5 7" id="KW-0548">Nucleotidyltransferase</keyword>
<evidence type="ECO:0000256" key="3">
    <source>
        <dbReference type="ARBA" id="ARBA00009789"/>
    </source>
</evidence>
<dbReference type="UniPathway" id="UPA00056">
    <property type="reaction ID" value="UER00093"/>
</dbReference>
<dbReference type="STRING" id="1122216.GCA_000423385_00437"/>
<dbReference type="FunFam" id="3.90.550.10:FF:000003">
    <property type="entry name" value="2-C-methyl-D-erythritol 4-phosphate cytidylyltransferase"/>
    <property type="match status" value="1"/>
</dbReference>
<dbReference type="AlphaFoldDB" id="A0A378NTB2"/>
<dbReference type="InterPro" id="IPR018294">
    <property type="entry name" value="ISPD_synthase_CS"/>
</dbReference>
<dbReference type="EC" id="2.7.7.60" evidence="7"/>
<gene>
    <name evidence="7 8" type="primary">ispD</name>
    <name evidence="8" type="ORF">NCTC10571_01772</name>
</gene>
<dbReference type="Gene3D" id="3.90.550.10">
    <property type="entry name" value="Spore Coat Polysaccharide Biosynthesis Protein SpsA, Chain A"/>
    <property type="match status" value="1"/>
</dbReference>
<comment type="function">
    <text evidence="7">Catalyzes the formation of 4-diphosphocytidyl-2-C-methyl-D-erythritol from CTP and 2-C-methyl-D-erythritol 4-phosphate (MEP).</text>
</comment>
<keyword evidence="4 7" id="KW-0808">Transferase</keyword>
<dbReference type="HAMAP" id="MF_00108">
    <property type="entry name" value="IspD"/>
    <property type="match status" value="1"/>
</dbReference>
<comment type="pathway">
    <text evidence="2 7">Isoprenoid biosynthesis; isopentenyl diphosphate biosynthesis via DXP pathway; isopentenyl diphosphate from 1-deoxy-D-xylulose 5-phosphate: step 2/6.</text>
</comment>
<dbReference type="Pfam" id="PF01128">
    <property type="entry name" value="IspD"/>
    <property type="match status" value="1"/>
</dbReference>
<dbReference type="RefSeq" id="WP_008537350.1">
    <property type="nucleotide sequence ID" value="NZ_UGPP01000001.1"/>
</dbReference>
<sequence>MVSVIFPAAGQGKRMGLGFNKIFTELSGKPILIQTLLTFSRCDCVDELIIAVDINEMEIIRKVLSKIPKLKPYKIVAGGSERQYSVYNGLMAVDPASDIVLVHDAARPLISETVIQNVINEVMISGSAVCAVPVKDTTAEINEMGFIERVPDRNKLWAIQTPQGFKKEILIEAHKKAQEDNFLGTDEASLVRRTSHAVKLVMGDYNNIKVTTPTDLVIAEMLFGQKVKNHAKIKISSLFNEVFTKVSK</sequence>
<evidence type="ECO:0000256" key="4">
    <source>
        <dbReference type="ARBA" id="ARBA00022679"/>
    </source>
</evidence>
<accession>A0A378NTB2</accession>
<dbReference type="PROSITE" id="PS01295">
    <property type="entry name" value="ISPD"/>
    <property type="match status" value="1"/>
</dbReference>
<feature type="site" description="Transition state stabilizer" evidence="7">
    <location>
        <position position="14"/>
    </location>
</feature>
<dbReference type="CDD" id="cd02516">
    <property type="entry name" value="CDP-ME_synthetase"/>
    <property type="match status" value="1"/>
</dbReference>